<feature type="transmembrane region" description="Helical" evidence="1">
    <location>
        <begin position="673"/>
        <end position="691"/>
    </location>
</feature>
<evidence type="ECO:0000256" key="1">
    <source>
        <dbReference type="SAM" id="Phobius"/>
    </source>
</evidence>
<dbReference type="InterPro" id="IPR008930">
    <property type="entry name" value="Terpenoid_cyclase/PrenylTrfase"/>
</dbReference>
<comment type="caution">
    <text evidence="3">The sequence shown here is derived from an EMBL/GenBank/DDBJ whole genome shotgun (WGS) entry which is preliminary data.</text>
</comment>
<keyword evidence="1" id="KW-0472">Membrane</keyword>
<name>A0ABV1JGK3_9ACTN</name>
<organism evidence="3 4">
    <name type="scientific">Raoultibacter massiliensis</name>
    <dbReference type="NCBI Taxonomy" id="1852371"/>
    <lineage>
        <taxon>Bacteria</taxon>
        <taxon>Bacillati</taxon>
        <taxon>Actinomycetota</taxon>
        <taxon>Coriobacteriia</taxon>
        <taxon>Eggerthellales</taxon>
        <taxon>Eggerthellaceae</taxon>
        <taxon>Raoultibacter</taxon>
    </lineage>
</organism>
<dbReference type="Gene3D" id="1.50.10.20">
    <property type="match status" value="1"/>
</dbReference>
<gene>
    <name evidence="3" type="ORF">AAA083_12730</name>
</gene>
<evidence type="ECO:0000256" key="2">
    <source>
        <dbReference type="SAM" id="SignalP"/>
    </source>
</evidence>
<proteinExistence type="predicted"/>
<dbReference type="EMBL" id="JBBNOP010000012">
    <property type="protein sequence ID" value="MEQ3363843.1"/>
    <property type="molecule type" value="Genomic_DNA"/>
</dbReference>
<feature type="signal peptide" evidence="2">
    <location>
        <begin position="1"/>
        <end position="42"/>
    </location>
</feature>
<reference evidence="3 4" key="1">
    <citation type="submission" date="2024-04" db="EMBL/GenBank/DDBJ databases">
        <title>Human intestinal bacterial collection.</title>
        <authorList>
            <person name="Pauvert C."/>
            <person name="Hitch T.C.A."/>
            <person name="Clavel T."/>
        </authorList>
    </citation>
    <scope>NUCLEOTIDE SEQUENCE [LARGE SCALE GENOMIC DNA]</scope>
    <source>
        <strain evidence="3 4">CLA-KB-H42</strain>
    </source>
</reference>
<protein>
    <submittedName>
        <fullName evidence="3">Peptidase</fullName>
    </submittedName>
</protein>
<evidence type="ECO:0000313" key="3">
    <source>
        <dbReference type="EMBL" id="MEQ3363843.1"/>
    </source>
</evidence>
<keyword evidence="1" id="KW-0812">Transmembrane</keyword>
<keyword evidence="4" id="KW-1185">Reference proteome</keyword>
<dbReference type="RefSeq" id="WP_102375175.1">
    <property type="nucleotide sequence ID" value="NZ_JBBNOP010000012.1"/>
</dbReference>
<dbReference type="SUPFAM" id="SSF48239">
    <property type="entry name" value="Terpenoid cyclases/Protein prenyltransferases"/>
    <property type="match status" value="1"/>
</dbReference>
<dbReference type="Proteomes" id="UP001487305">
    <property type="component" value="Unassembled WGS sequence"/>
</dbReference>
<sequence>MIRSNDRAALGAQAGRTIHAKIGAVLLALALCLSLAPRTAFAENSASGDAQAAPMASSEQTAGTATLTIVYGLDFDGSPNVVVNTKYRFSEGATVEGLFAAAKAAGEIKDYVFVDEGYGSYIRSVTLKTGAVVENAPDGSLYWGSYKNGAYAVDAEAQGTEALVDGASYQFAWSSYPTAAAPSDWTPIVDAADASTQIAGGDAKKGVATLSVVAGLDLSGEPIIAVNKQYPFAEDATVEDLFAAAKAAGDIQDYSFKDMSYGPYLFSVTPNKGATLANAAGSPLSWSTYKNKQYASGTEGQSGDALVDGVTYQFAWSSFPTAQAPADWAALIASATDGSEVAVPPIKPPTTDETYDPVALDSEAYAQLFSSIASSFSATSEPWEALDLAAIGQSSAVDKDALVDSVRESIGVANPTALQKNILALTAIGVDADGIANQDGTSLIDSLGSTAIATNGINGRAFALLAYKSGPYAVPAGASSEQQLIDDVLASQLPDGGFALDGTSAADPDVTAMVIAALAPYRSDARVEAALQDALSALKSLQLADGGFPSLGNGGLATQSNVNSTAVAVIALAAVGIDPATSWAVESGETPLSALLSFANESRTGFVFGASENEMATEQGFRAMVAYQGFKNTGAAYNVYLQAADGVAGLPGAAEAPAANDDRLAKTGDATPVASVAGIALCALVGLAAAVRRRGVCSQRASMR</sequence>
<feature type="chain" id="PRO_5045531967" evidence="2">
    <location>
        <begin position="43"/>
        <end position="704"/>
    </location>
</feature>
<keyword evidence="1" id="KW-1133">Transmembrane helix</keyword>
<evidence type="ECO:0000313" key="4">
    <source>
        <dbReference type="Proteomes" id="UP001487305"/>
    </source>
</evidence>
<accession>A0ABV1JGK3</accession>
<keyword evidence="2" id="KW-0732">Signal</keyword>